<organism evidence="2 3">
    <name type="scientific">Phlebiopsis gigantea (strain 11061_1 CR5-6)</name>
    <name type="common">White-rot fungus</name>
    <name type="synonym">Peniophora gigantea</name>
    <dbReference type="NCBI Taxonomy" id="745531"/>
    <lineage>
        <taxon>Eukaryota</taxon>
        <taxon>Fungi</taxon>
        <taxon>Dikarya</taxon>
        <taxon>Basidiomycota</taxon>
        <taxon>Agaricomycotina</taxon>
        <taxon>Agaricomycetes</taxon>
        <taxon>Polyporales</taxon>
        <taxon>Phanerochaetaceae</taxon>
        <taxon>Phlebiopsis</taxon>
    </lineage>
</organism>
<dbReference type="STRING" id="745531.A0A0C3NCB9"/>
<dbReference type="AlphaFoldDB" id="A0A0C3NCB9"/>
<feature type="non-terminal residue" evidence="2">
    <location>
        <position position="262"/>
    </location>
</feature>
<keyword evidence="3" id="KW-1185">Reference proteome</keyword>
<reference evidence="2 3" key="1">
    <citation type="journal article" date="2014" name="PLoS Genet.">
        <title>Analysis of the Phlebiopsis gigantea genome, transcriptome and secretome provides insight into its pioneer colonization strategies of wood.</title>
        <authorList>
            <person name="Hori C."/>
            <person name="Ishida T."/>
            <person name="Igarashi K."/>
            <person name="Samejima M."/>
            <person name="Suzuki H."/>
            <person name="Master E."/>
            <person name="Ferreira P."/>
            <person name="Ruiz-Duenas F.J."/>
            <person name="Held B."/>
            <person name="Canessa P."/>
            <person name="Larrondo L.F."/>
            <person name="Schmoll M."/>
            <person name="Druzhinina I.S."/>
            <person name="Kubicek C.P."/>
            <person name="Gaskell J.A."/>
            <person name="Kersten P."/>
            <person name="St John F."/>
            <person name="Glasner J."/>
            <person name="Sabat G."/>
            <person name="Splinter BonDurant S."/>
            <person name="Syed K."/>
            <person name="Yadav J."/>
            <person name="Mgbeahuruike A.C."/>
            <person name="Kovalchuk A."/>
            <person name="Asiegbu F.O."/>
            <person name="Lackner G."/>
            <person name="Hoffmeister D."/>
            <person name="Rencoret J."/>
            <person name="Gutierrez A."/>
            <person name="Sun H."/>
            <person name="Lindquist E."/>
            <person name="Barry K."/>
            <person name="Riley R."/>
            <person name="Grigoriev I.V."/>
            <person name="Henrissat B."/>
            <person name="Kues U."/>
            <person name="Berka R.M."/>
            <person name="Martinez A.T."/>
            <person name="Covert S.F."/>
            <person name="Blanchette R.A."/>
            <person name="Cullen D."/>
        </authorList>
    </citation>
    <scope>NUCLEOTIDE SEQUENCE [LARGE SCALE GENOMIC DNA]</scope>
    <source>
        <strain evidence="2 3">11061_1 CR5-6</strain>
    </source>
</reference>
<sequence>MPLDARAEGIPNIKRRSEEGAAYVRVCRSLFQAIPLEYESREHVERIGTWIGERLEDIWDQHATVPKLTRHSKSWWNAECFAMIKEIRRLDERRKDLSRQRRLWQNRVVRAGHNFSLEWHWEVVRLTREITTLSVRVDRAEKRMKGAVRRAKRQFFDDVMERTHPSRIWDLVGWTKPRRLATTTGLVDQSGRPADQPEQLASIFQEQFTPGNARAVDPTILEEMPQREQRSFPAISCTEVRDALRGTGNFSAPGPDHASWFW</sequence>
<feature type="coiled-coil region" evidence="1">
    <location>
        <begin position="87"/>
        <end position="143"/>
    </location>
</feature>
<dbReference type="Proteomes" id="UP000053257">
    <property type="component" value="Unassembled WGS sequence"/>
</dbReference>
<name>A0A0C3NCB9_PHLG1</name>
<dbReference type="EMBL" id="KN840697">
    <property type="protein sequence ID" value="KIP02159.1"/>
    <property type="molecule type" value="Genomic_DNA"/>
</dbReference>
<evidence type="ECO:0000313" key="3">
    <source>
        <dbReference type="Proteomes" id="UP000053257"/>
    </source>
</evidence>
<proteinExistence type="predicted"/>
<evidence type="ECO:0000313" key="2">
    <source>
        <dbReference type="EMBL" id="KIP02159.1"/>
    </source>
</evidence>
<accession>A0A0C3NCB9</accession>
<gene>
    <name evidence="2" type="ORF">PHLGIDRAFT_79540</name>
</gene>
<evidence type="ECO:0000256" key="1">
    <source>
        <dbReference type="SAM" id="Coils"/>
    </source>
</evidence>
<protein>
    <submittedName>
        <fullName evidence="2">Uncharacterized protein</fullName>
    </submittedName>
</protein>
<dbReference type="HOGENOM" id="CLU_1079912_0_0_1"/>
<keyword evidence="1" id="KW-0175">Coiled coil</keyword>
<dbReference type="OrthoDB" id="2788847at2759"/>